<dbReference type="Pfam" id="PF13244">
    <property type="entry name" value="MbhD"/>
    <property type="match status" value="1"/>
</dbReference>
<evidence type="ECO:0000256" key="4">
    <source>
        <dbReference type="ARBA" id="ARBA00022989"/>
    </source>
</evidence>
<reference evidence="9 10" key="1">
    <citation type="submission" date="2021-03" db="EMBL/GenBank/DDBJ databases">
        <authorList>
            <person name="Kanchanasin P."/>
            <person name="Saeng-In P."/>
            <person name="Phongsopitanun W."/>
            <person name="Yuki M."/>
            <person name="Kudo T."/>
            <person name="Ohkuma M."/>
            <person name="Tanasupawat S."/>
        </authorList>
    </citation>
    <scope>NUCLEOTIDE SEQUENCE [LARGE SCALE GENOMIC DNA]</scope>
    <source>
        <strain evidence="9 10">L46</strain>
    </source>
</reference>
<comment type="subcellular location">
    <subcellularLocation>
        <location evidence="1">Cell membrane</location>
        <topology evidence="1">Multi-pass membrane protein</topology>
    </subcellularLocation>
</comment>
<evidence type="ECO:0000256" key="7">
    <source>
        <dbReference type="SAM" id="Phobius"/>
    </source>
</evidence>
<feature type="transmembrane region" description="Helical" evidence="7">
    <location>
        <begin position="38"/>
        <end position="55"/>
    </location>
</feature>
<sequence>MSDPFSGALADALILTALALTVLMATAVVLTRNPARQAIVLSGYGMVLGVLFLILQAPDVAMSQIGVGTVVVPLIVVLALHATRRHREGGDTGEEDRHPDHDDPGHADREGDGDGAGTGAARGDAR</sequence>
<feature type="transmembrane region" description="Helical" evidence="7">
    <location>
        <begin position="12"/>
        <end position="31"/>
    </location>
</feature>
<name>A0ABS3R439_9ACTN</name>
<feature type="transmembrane region" description="Helical" evidence="7">
    <location>
        <begin position="61"/>
        <end position="80"/>
    </location>
</feature>
<keyword evidence="4 7" id="KW-1133">Transmembrane helix</keyword>
<keyword evidence="3 7" id="KW-0812">Transmembrane</keyword>
<evidence type="ECO:0000313" key="9">
    <source>
        <dbReference type="EMBL" id="MBO2440926.1"/>
    </source>
</evidence>
<dbReference type="InterPro" id="IPR042106">
    <property type="entry name" value="Nuo/plastoQ_OxRdtase_6_NuoJ"/>
</dbReference>
<evidence type="ECO:0000259" key="8">
    <source>
        <dbReference type="Pfam" id="PF13244"/>
    </source>
</evidence>
<feature type="domain" description="MrpA C-terminal/MbhD" evidence="8">
    <location>
        <begin position="20"/>
        <end position="85"/>
    </location>
</feature>
<dbReference type="InterPro" id="IPR025383">
    <property type="entry name" value="MrpA_C/MbhD"/>
</dbReference>
<evidence type="ECO:0000256" key="1">
    <source>
        <dbReference type="ARBA" id="ARBA00004651"/>
    </source>
</evidence>
<proteinExistence type="predicted"/>
<keyword evidence="10" id="KW-1185">Reference proteome</keyword>
<dbReference type="Proteomes" id="UP000666915">
    <property type="component" value="Unassembled WGS sequence"/>
</dbReference>
<gene>
    <name evidence="9" type="ORF">J4557_25700</name>
</gene>
<evidence type="ECO:0000256" key="5">
    <source>
        <dbReference type="ARBA" id="ARBA00023136"/>
    </source>
</evidence>
<feature type="region of interest" description="Disordered" evidence="6">
    <location>
        <begin position="85"/>
        <end position="126"/>
    </location>
</feature>
<keyword evidence="2" id="KW-1003">Cell membrane</keyword>
<dbReference type="RefSeq" id="WP_208269282.1">
    <property type="nucleotide sequence ID" value="NZ_BAAAGM010000038.1"/>
</dbReference>
<dbReference type="Gene3D" id="1.20.120.1200">
    <property type="entry name" value="NADH-ubiquinone/plastoquinone oxidoreductase chain 6, subunit NuoJ"/>
    <property type="match status" value="1"/>
</dbReference>
<evidence type="ECO:0000256" key="3">
    <source>
        <dbReference type="ARBA" id="ARBA00022692"/>
    </source>
</evidence>
<organism evidence="9 10">
    <name type="scientific">Actinomadura nitritigenes</name>
    <dbReference type="NCBI Taxonomy" id="134602"/>
    <lineage>
        <taxon>Bacteria</taxon>
        <taxon>Bacillati</taxon>
        <taxon>Actinomycetota</taxon>
        <taxon>Actinomycetes</taxon>
        <taxon>Streptosporangiales</taxon>
        <taxon>Thermomonosporaceae</taxon>
        <taxon>Actinomadura</taxon>
    </lineage>
</organism>
<feature type="compositionally biased region" description="Basic and acidic residues" evidence="6">
    <location>
        <begin position="95"/>
        <end position="112"/>
    </location>
</feature>
<evidence type="ECO:0000256" key="2">
    <source>
        <dbReference type="ARBA" id="ARBA00022475"/>
    </source>
</evidence>
<evidence type="ECO:0000313" key="10">
    <source>
        <dbReference type="Proteomes" id="UP000666915"/>
    </source>
</evidence>
<protein>
    <submittedName>
        <fullName evidence="9">DUF4040 domain-containing protein</fullName>
    </submittedName>
</protein>
<keyword evidence="5 7" id="KW-0472">Membrane</keyword>
<evidence type="ECO:0000256" key="6">
    <source>
        <dbReference type="SAM" id="MobiDB-lite"/>
    </source>
</evidence>
<comment type="caution">
    <text evidence="9">The sequence shown here is derived from an EMBL/GenBank/DDBJ whole genome shotgun (WGS) entry which is preliminary data.</text>
</comment>
<dbReference type="EMBL" id="JAGEOK010000016">
    <property type="protein sequence ID" value="MBO2440926.1"/>
    <property type="molecule type" value="Genomic_DNA"/>
</dbReference>
<accession>A0ABS3R439</accession>